<dbReference type="Proteomes" id="UP000693738">
    <property type="component" value="Unassembled WGS sequence"/>
</dbReference>
<feature type="transmembrane region" description="Helical" evidence="1">
    <location>
        <begin position="211"/>
        <end position="232"/>
    </location>
</feature>
<accession>A0A8J2ISH2</accession>
<keyword evidence="1" id="KW-0812">Transmembrane</keyword>
<dbReference type="EMBL" id="CAJSTJ010000066">
    <property type="protein sequence ID" value="CAG7555808.1"/>
    <property type="molecule type" value="Genomic_DNA"/>
</dbReference>
<sequence>MMDKAKYEKRQKALQDRIFKCLALLTAYPVYLLREEESGGLSIDVEERCNEAARRLKKLCPIQQCKFLAQTQPQNGASVPESSVNEKSNAGHDHFFEAFSLELEMECRNKSRISCSRDKLPPQATPQIITRIRMILENLIDGHQLDLSRSPIIRENIDVMALSARESLIYSHDDVIPVGFLNLFGIIARGMCFAIPFILDFDWDSLSMSHRILPWLFVAFVSAAGLTVLGETSRLWKTFRRMNTYAWTLGIAQEIDKLLQDQNGREEVDMRKHGYMIEYEEARRKVTSEHFMVE</sequence>
<organism evidence="2 3">
    <name type="scientific">Fusarium equiseti</name>
    <name type="common">Fusarium scirpi</name>
    <dbReference type="NCBI Taxonomy" id="61235"/>
    <lineage>
        <taxon>Eukaryota</taxon>
        <taxon>Fungi</taxon>
        <taxon>Dikarya</taxon>
        <taxon>Ascomycota</taxon>
        <taxon>Pezizomycotina</taxon>
        <taxon>Sordariomycetes</taxon>
        <taxon>Hypocreomycetidae</taxon>
        <taxon>Hypocreales</taxon>
        <taxon>Nectriaceae</taxon>
        <taxon>Fusarium</taxon>
        <taxon>Fusarium incarnatum-equiseti species complex</taxon>
    </lineage>
</organism>
<protein>
    <submittedName>
        <fullName evidence="2">Uncharacterized protein</fullName>
    </submittedName>
</protein>
<keyword evidence="1" id="KW-1133">Transmembrane helix</keyword>
<proteinExistence type="predicted"/>
<comment type="caution">
    <text evidence="2">The sequence shown here is derived from an EMBL/GenBank/DDBJ whole genome shotgun (WGS) entry which is preliminary data.</text>
</comment>
<dbReference type="AlphaFoldDB" id="A0A8J2ISH2"/>
<gene>
    <name evidence="2" type="ORF">FEQUK3_LOCUS1511</name>
</gene>
<evidence type="ECO:0000256" key="1">
    <source>
        <dbReference type="SAM" id="Phobius"/>
    </source>
</evidence>
<evidence type="ECO:0000313" key="2">
    <source>
        <dbReference type="EMBL" id="CAG7555808.1"/>
    </source>
</evidence>
<evidence type="ECO:0000313" key="3">
    <source>
        <dbReference type="Proteomes" id="UP000693738"/>
    </source>
</evidence>
<feature type="transmembrane region" description="Helical" evidence="1">
    <location>
        <begin position="175"/>
        <end position="199"/>
    </location>
</feature>
<name>A0A8J2ISH2_FUSEQ</name>
<reference evidence="2" key="1">
    <citation type="submission" date="2021-05" db="EMBL/GenBank/DDBJ databases">
        <authorList>
            <person name="Khan N."/>
        </authorList>
    </citation>
    <scope>NUCLEOTIDE SEQUENCE</scope>
</reference>
<keyword evidence="1" id="KW-0472">Membrane</keyword>